<protein>
    <submittedName>
        <fullName evidence="2">PorV/PorQ family protein</fullName>
    </submittedName>
</protein>
<keyword evidence="1" id="KW-0732">Signal</keyword>
<dbReference type="Gene3D" id="2.40.160.60">
    <property type="entry name" value="Outer membrane protein transport protein (OMPP1/FadL/TodX)"/>
    <property type="match status" value="1"/>
</dbReference>
<accession>A0A9D1GPE0</accession>
<dbReference type="EMBL" id="DVLC01000118">
    <property type="protein sequence ID" value="HIT47449.1"/>
    <property type="molecule type" value="Genomic_DNA"/>
</dbReference>
<dbReference type="NCBIfam" id="NF033709">
    <property type="entry name" value="PorV_fam"/>
    <property type="match status" value="1"/>
</dbReference>
<proteinExistence type="predicted"/>
<organism evidence="2 3">
    <name type="scientific">Candidatus Cryptobacteroides merdipullorum</name>
    <dbReference type="NCBI Taxonomy" id="2840771"/>
    <lineage>
        <taxon>Bacteria</taxon>
        <taxon>Pseudomonadati</taxon>
        <taxon>Bacteroidota</taxon>
        <taxon>Bacteroidia</taxon>
        <taxon>Bacteroidales</taxon>
        <taxon>Candidatus Cryptobacteroides</taxon>
    </lineage>
</organism>
<dbReference type="AlphaFoldDB" id="A0A9D1GPE0"/>
<name>A0A9D1GPE0_9BACT</name>
<dbReference type="Proteomes" id="UP000886881">
    <property type="component" value="Unassembled WGS sequence"/>
</dbReference>
<gene>
    <name evidence="2" type="ORF">IAC35_06295</name>
</gene>
<reference evidence="2" key="1">
    <citation type="submission" date="2020-10" db="EMBL/GenBank/DDBJ databases">
        <authorList>
            <person name="Gilroy R."/>
        </authorList>
    </citation>
    <scope>NUCLEOTIDE SEQUENCE</scope>
    <source>
        <strain evidence="2">ChiHecec2B26-709</strain>
    </source>
</reference>
<evidence type="ECO:0000256" key="1">
    <source>
        <dbReference type="SAM" id="SignalP"/>
    </source>
</evidence>
<feature type="chain" id="PRO_5038386083" evidence="1">
    <location>
        <begin position="24"/>
        <end position="309"/>
    </location>
</feature>
<evidence type="ECO:0000313" key="2">
    <source>
        <dbReference type="EMBL" id="HIT47449.1"/>
    </source>
</evidence>
<reference evidence="2" key="2">
    <citation type="journal article" date="2021" name="PeerJ">
        <title>Extensive microbial diversity within the chicken gut microbiome revealed by metagenomics and culture.</title>
        <authorList>
            <person name="Gilroy R."/>
            <person name="Ravi A."/>
            <person name="Getino M."/>
            <person name="Pursley I."/>
            <person name="Horton D.L."/>
            <person name="Alikhan N.F."/>
            <person name="Baker D."/>
            <person name="Gharbi K."/>
            <person name="Hall N."/>
            <person name="Watson M."/>
            <person name="Adriaenssens E.M."/>
            <person name="Foster-Nyarko E."/>
            <person name="Jarju S."/>
            <person name="Secka A."/>
            <person name="Antonio M."/>
            <person name="Oren A."/>
            <person name="Chaudhuri R.R."/>
            <person name="La Ragione R."/>
            <person name="Hildebrand F."/>
            <person name="Pallen M.J."/>
        </authorList>
    </citation>
    <scope>NUCLEOTIDE SEQUENCE</scope>
    <source>
        <strain evidence="2">ChiHecec2B26-709</strain>
    </source>
</reference>
<feature type="signal peptide" evidence="1">
    <location>
        <begin position="1"/>
        <end position="23"/>
    </location>
</feature>
<dbReference type="SUPFAM" id="SSF56935">
    <property type="entry name" value="Porins"/>
    <property type="match status" value="1"/>
</dbReference>
<evidence type="ECO:0000313" key="3">
    <source>
        <dbReference type="Proteomes" id="UP000886881"/>
    </source>
</evidence>
<sequence>MKTVRHILVPAVAALLISFSASAQESEALAFGRVSHDPVSAAMGGAGVASSTNMAYASYRNAAAVPYYERTLDVAAGYQLWQASNTNNLSLAGAWNVNDKFGLTAGFTYGMCAAYDIYDAGGTVTGTFAPSEMQANLGFGWRFMPWLSLGANVRYLSNTLSEGHSYGAVSSDIFLMSRIRSLTLALGVSSLGSRVESASGAMYSLPASLTFGAGYLAEFAEAHRVEVLLDADWYFAGALSAAVGAEYNWNRMVSVRAGYRYGGKSVIPSYASVGAGVEFIGISLDLAYLIATGDSPMKNTLTFGLGYSF</sequence>
<comment type="caution">
    <text evidence="2">The sequence shown here is derived from an EMBL/GenBank/DDBJ whole genome shotgun (WGS) entry which is preliminary data.</text>
</comment>